<keyword evidence="3" id="KW-1185">Reference proteome</keyword>
<name>A0A2G5EFS3_AQUCA</name>
<protein>
    <recommendedName>
        <fullName evidence="1">Bulb-type lectin domain-containing protein</fullName>
    </recommendedName>
</protein>
<dbReference type="OrthoDB" id="418274at2759"/>
<sequence>MQYDGHLVVYSQDGRAIWASNTGRDSGYYVLVLQKDRNLVTYGTAIWASATNASNGAMSVTKVMNINETDNSANMVTVSEFRKYMST</sequence>
<dbReference type="InterPro" id="IPR036426">
    <property type="entry name" value="Bulb-type_lectin_dom_sf"/>
</dbReference>
<evidence type="ECO:0000259" key="1">
    <source>
        <dbReference type="PROSITE" id="PS50927"/>
    </source>
</evidence>
<feature type="domain" description="Bulb-type lectin" evidence="1">
    <location>
        <begin position="1"/>
        <end position="54"/>
    </location>
</feature>
<proteinExistence type="predicted"/>
<dbReference type="Proteomes" id="UP000230069">
    <property type="component" value="Unassembled WGS sequence"/>
</dbReference>
<dbReference type="AlphaFoldDB" id="A0A2G5EFS3"/>
<evidence type="ECO:0000313" key="3">
    <source>
        <dbReference type="Proteomes" id="UP000230069"/>
    </source>
</evidence>
<dbReference type="SUPFAM" id="SSF51110">
    <property type="entry name" value="alpha-D-mannose-specific plant lectins"/>
    <property type="match status" value="1"/>
</dbReference>
<dbReference type="InParanoid" id="A0A2G5EFS3"/>
<dbReference type="PROSITE" id="PS50927">
    <property type="entry name" value="BULB_LECTIN"/>
    <property type="match status" value="1"/>
</dbReference>
<dbReference type="EMBL" id="KZ305026">
    <property type="protein sequence ID" value="PIA54598.1"/>
    <property type="molecule type" value="Genomic_DNA"/>
</dbReference>
<evidence type="ECO:0000313" key="2">
    <source>
        <dbReference type="EMBL" id="PIA54598.1"/>
    </source>
</evidence>
<reference evidence="2 3" key="1">
    <citation type="submission" date="2017-09" db="EMBL/GenBank/DDBJ databases">
        <title>WGS assembly of Aquilegia coerulea Goldsmith.</title>
        <authorList>
            <person name="Hodges S."/>
            <person name="Kramer E."/>
            <person name="Nordborg M."/>
            <person name="Tomkins J."/>
            <person name="Borevitz J."/>
            <person name="Derieg N."/>
            <person name="Yan J."/>
            <person name="Mihaltcheva S."/>
            <person name="Hayes R.D."/>
            <person name="Rokhsar D."/>
        </authorList>
    </citation>
    <scope>NUCLEOTIDE SEQUENCE [LARGE SCALE GENOMIC DNA]</scope>
    <source>
        <strain evidence="3">cv. Goldsmith</strain>
    </source>
</reference>
<organism evidence="2 3">
    <name type="scientific">Aquilegia coerulea</name>
    <name type="common">Rocky mountain columbine</name>
    <dbReference type="NCBI Taxonomy" id="218851"/>
    <lineage>
        <taxon>Eukaryota</taxon>
        <taxon>Viridiplantae</taxon>
        <taxon>Streptophyta</taxon>
        <taxon>Embryophyta</taxon>
        <taxon>Tracheophyta</taxon>
        <taxon>Spermatophyta</taxon>
        <taxon>Magnoliopsida</taxon>
        <taxon>Ranunculales</taxon>
        <taxon>Ranunculaceae</taxon>
        <taxon>Thalictroideae</taxon>
        <taxon>Aquilegia</taxon>
    </lineage>
</organism>
<accession>A0A2G5EFS3</accession>
<gene>
    <name evidence="2" type="ORF">AQUCO_00900871v1</name>
</gene>
<dbReference type="Gene3D" id="2.90.10.10">
    <property type="entry name" value="Bulb-type lectin domain"/>
    <property type="match status" value="1"/>
</dbReference>
<dbReference type="InterPro" id="IPR001480">
    <property type="entry name" value="Bulb-type_lectin_dom"/>
</dbReference>